<feature type="compositionally biased region" description="Low complexity" evidence="1">
    <location>
        <begin position="127"/>
        <end position="147"/>
    </location>
</feature>
<reference evidence="5" key="1">
    <citation type="journal article" date="2019" name="Int. J. Syst. Evol. Microbiol.">
        <title>The Global Catalogue of Microorganisms (GCM) 10K type strain sequencing project: providing services to taxonomists for standard genome sequencing and annotation.</title>
        <authorList>
            <consortium name="The Broad Institute Genomics Platform"/>
            <consortium name="The Broad Institute Genome Sequencing Center for Infectious Disease"/>
            <person name="Wu L."/>
            <person name="Ma J."/>
        </authorList>
    </citation>
    <scope>NUCLEOTIDE SEQUENCE [LARGE SCALE GENOMIC DNA]</scope>
    <source>
        <strain evidence="5">NBRC 108730</strain>
    </source>
</reference>
<evidence type="ECO:0000256" key="1">
    <source>
        <dbReference type="SAM" id="MobiDB-lite"/>
    </source>
</evidence>
<feature type="transmembrane region" description="Helical" evidence="2">
    <location>
        <begin position="539"/>
        <end position="557"/>
    </location>
</feature>
<feature type="compositionally biased region" description="Low complexity" evidence="1">
    <location>
        <begin position="239"/>
        <end position="250"/>
    </location>
</feature>
<evidence type="ECO:0000313" key="5">
    <source>
        <dbReference type="Proteomes" id="UP001157017"/>
    </source>
</evidence>
<keyword evidence="2" id="KW-1133">Transmembrane helix</keyword>
<protein>
    <recommendedName>
        <fullName evidence="3">SPFH domain-containing protein</fullName>
    </recommendedName>
</protein>
<evidence type="ECO:0000259" key="3">
    <source>
        <dbReference type="Pfam" id="PF13421"/>
    </source>
</evidence>
<dbReference type="Proteomes" id="UP001157017">
    <property type="component" value="Unassembled WGS sequence"/>
</dbReference>
<name>A0ABQ6JFN1_9ACTN</name>
<sequence>MATALATSGVSVLDLAAHQGEMAERLAGILSADLEHLGLTLPRFVIENVSLPPEVEAAMDKRTSMGVLGDLNQFTRFQAATAITEAASNPGGLAGAGVGIGVGATLGAQARAGAVALRGAHRRADRPAAAAGHDAVVPRGLRSAGRSARARGGRGPGGCRHGHPRDAGLAGRHVRLGAARLGARAWPPRPGRCRPRCRRSEHRRGAVAVGVPLVRRRARVRPRGRCAEPAPTAARGWASRRPSATSGTSGRRTHSTGRCPSPSLPPFDVRCERCGAQQTTTAIAGRCGSCQAALVVVDDLDGRLKAPDAVVPFVVDRAQAGTAFAAWTSSRWFAPSALKKVTPESMQGTYLPHWGFDDRTVTDYTGERGDYYYTTETYTTQENGRTVTRTRQVRHTRWSHASGRVARDFVDVLAAGVRTPDAGTLAELGPWSTAAADGYAPQFLAGFDAPRYEVDPTDGLADAQRQMAEVIADDCRADIGGDEQRLDQVRTVDQDVRFRLLLMPLWLATYVASGRTYDVFVNANTGEVIGERPYSAVKIAAAVVAALAVVAAALLLYRYR</sequence>
<comment type="caution">
    <text evidence="4">The sequence shown here is derived from an EMBL/GenBank/DDBJ whole genome shotgun (WGS) entry which is preliminary data.</text>
</comment>
<organism evidence="4 5">
    <name type="scientific">Angustibacter aerolatus</name>
    <dbReference type="NCBI Taxonomy" id="1162965"/>
    <lineage>
        <taxon>Bacteria</taxon>
        <taxon>Bacillati</taxon>
        <taxon>Actinomycetota</taxon>
        <taxon>Actinomycetes</taxon>
        <taxon>Kineosporiales</taxon>
        <taxon>Kineosporiaceae</taxon>
    </lineage>
</organism>
<feature type="region of interest" description="Disordered" evidence="1">
    <location>
        <begin position="222"/>
        <end position="262"/>
    </location>
</feature>
<evidence type="ECO:0000256" key="2">
    <source>
        <dbReference type="SAM" id="Phobius"/>
    </source>
</evidence>
<evidence type="ECO:0000313" key="4">
    <source>
        <dbReference type="EMBL" id="GMA86602.1"/>
    </source>
</evidence>
<gene>
    <name evidence="4" type="ORF">GCM10025868_18520</name>
</gene>
<keyword evidence="5" id="KW-1185">Reference proteome</keyword>
<accession>A0ABQ6JFN1</accession>
<dbReference type="PANTHER" id="PTHR37826:SF2">
    <property type="entry name" value="ZINC-RIBBON DOMAIN-CONTAINING PROTEIN"/>
    <property type="match status" value="1"/>
</dbReference>
<dbReference type="InterPro" id="IPR033880">
    <property type="entry name" value="SPFH_YdjI"/>
</dbReference>
<keyword evidence="2" id="KW-0472">Membrane</keyword>
<dbReference type="EMBL" id="BSUZ01000001">
    <property type="protein sequence ID" value="GMA86602.1"/>
    <property type="molecule type" value="Genomic_DNA"/>
</dbReference>
<dbReference type="Pfam" id="PF13421">
    <property type="entry name" value="Band_7_1"/>
    <property type="match status" value="1"/>
</dbReference>
<feature type="domain" description="SPFH" evidence="3">
    <location>
        <begin position="4"/>
        <end position="67"/>
    </location>
</feature>
<proteinExistence type="predicted"/>
<keyword evidence="2" id="KW-0812">Transmembrane</keyword>
<dbReference type="PANTHER" id="PTHR37826">
    <property type="entry name" value="FLOTILLIN BAND_7_5 DOMAIN PROTEIN"/>
    <property type="match status" value="1"/>
</dbReference>
<feature type="region of interest" description="Disordered" evidence="1">
    <location>
        <begin position="126"/>
        <end position="168"/>
    </location>
</feature>